<dbReference type="PANTHER" id="PTHR13018">
    <property type="entry name" value="PROBABLE MEMBRANE PROTEIN DUF221-RELATED"/>
    <property type="match status" value="1"/>
</dbReference>
<feature type="transmembrane region" description="Helical" evidence="1">
    <location>
        <begin position="88"/>
        <end position="109"/>
    </location>
</feature>
<feature type="transmembrane region" description="Helical" evidence="1">
    <location>
        <begin position="272"/>
        <end position="291"/>
    </location>
</feature>
<feature type="transmembrane region" description="Helical" evidence="1">
    <location>
        <begin position="130"/>
        <end position="149"/>
    </location>
</feature>
<sequence length="365" mass="41985">SNDNLNESNFRVEEPVEPEDVIWRNLEYTTFSKYARRSISLLVTLLSIGFVVSSAVVLNNIKVNRLANASVTDVITTGRFSPESMESFGISVALFASSKINTWILLFLAKFEKHRFSSHVRKSSMIKLTLLMYLSTISPLCVYVSMNTTENSTTLVESSSFYLLLLSITCVSAFSNVLLEILVVPYRYLKRKISLRFLVDDQYDLNKEFTPARYNYEQGYANHLSSIMIGISFSGVYPLSLYIVCIGLIASYIITRRNIIKLYSKEGKNKDVLLKTCITFVFVSWVIRYLFMFIRMHHLYTLTLVEILHPYSVTLLILSGLYLMFASALIVISTGKMFWQRDHFLTHDGQQKCISEFNIQKFYQP</sequence>
<dbReference type="PANTHER" id="PTHR13018:SF135">
    <property type="entry name" value="CSC1_OSCA1-LIKE 7TM REGION DOMAIN-CONTAINING PROTEIN"/>
    <property type="match status" value="1"/>
</dbReference>
<gene>
    <name evidence="2" type="ORF">AKO1_015010</name>
</gene>
<evidence type="ECO:0000313" key="3">
    <source>
        <dbReference type="Proteomes" id="UP001431209"/>
    </source>
</evidence>
<dbReference type="EMBL" id="JAOPGA020000934">
    <property type="protein sequence ID" value="KAL0483120.1"/>
    <property type="molecule type" value="Genomic_DNA"/>
</dbReference>
<feature type="non-terminal residue" evidence="2">
    <location>
        <position position="1"/>
    </location>
</feature>
<feature type="transmembrane region" description="Helical" evidence="1">
    <location>
        <begin position="161"/>
        <end position="186"/>
    </location>
</feature>
<name>A0AAW2Z2C2_9EUKA</name>
<keyword evidence="1" id="KW-0472">Membrane</keyword>
<proteinExistence type="predicted"/>
<dbReference type="AlphaFoldDB" id="A0AAW2Z2C2"/>
<keyword evidence="3" id="KW-1185">Reference proteome</keyword>
<keyword evidence="1" id="KW-0812">Transmembrane</keyword>
<accession>A0AAW2Z2C2</accession>
<evidence type="ECO:0000256" key="1">
    <source>
        <dbReference type="SAM" id="Phobius"/>
    </source>
</evidence>
<dbReference type="InterPro" id="IPR045122">
    <property type="entry name" value="Csc1-like"/>
</dbReference>
<evidence type="ECO:0000313" key="2">
    <source>
        <dbReference type="EMBL" id="KAL0483120.1"/>
    </source>
</evidence>
<dbReference type="GO" id="GO:0005227">
    <property type="term" value="F:calcium-activated cation channel activity"/>
    <property type="evidence" value="ECO:0007669"/>
    <property type="project" value="InterPro"/>
</dbReference>
<feature type="transmembrane region" description="Helical" evidence="1">
    <location>
        <begin position="39"/>
        <end position="58"/>
    </location>
</feature>
<reference evidence="2 3" key="1">
    <citation type="submission" date="2024-03" db="EMBL/GenBank/DDBJ databases">
        <title>The Acrasis kona genome and developmental transcriptomes reveal deep origins of eukaryotic multicellular pathways.</title>
        <authorList>
            <person name="Sheikh S."/>
            <person name="Fu C.-J."/>
            <person name="Brown M.W."/>
            <person name="Baldauf S.L."/>
        </authorList>
    </citation>
    <scope>NUCLEOTIDE SEQUENCE [LARGE SCALE GENOMIC DNA]</scope>
    <source>
        <strain evidence="2 3">ATCC MYA-3509</strain>
    </source>
</reference>
<keyword evidence="1" id="KW-1133">Transmembrane helix</keyword>
<feature type="transmembrane region" description="Helical" evidence="1">
    <location>
        <begin position="311"/>
        <end position="332"/>
    </location>
</feature>
<dbReference type="Proteomes" id="UP001431209">
    <property type="component" value="Unassembled WGS sequence"/>
</dbReference>
<organism evidence="2 3">
    <name type="scientific">Acrasis kona</name>
    <dbReference type="NCBI Taxonomy" id="1008807"/>
    <lineage>
        <taxon>Eukaryota</taxon>
        <taxon>Discoba</taxon>
        <taxon>Heterolobosea</taxon>
        <taxon>Tetramitia</taxon>
        <taxon>Eutetramitia</taxon>
        <taxon>Acrasidae</taxon>
        <taxon>Acrasis</taxon>
    </lineage>
</organism>
<protein>
    <submittedName>
        <fullName evidence="2">Uncharacterized protein</fullName>
    </submittedName>
</protein>
<dbReference type="GO" id="GO:0005886">
    <property type="term" value="C:plasma membrane"/>
    <property type="evidence" value="ECO:0007669"/>
    <property type="project" value="TreeGrafter"/>
</dbReference>
<comment type="caution">
    <text evidence="2">The sequence shown here is derived from an EMBL/GenBank/DDBJ whole genome shotgun (WGS) entry which is preliminary data.</text>
</comment>